<accession>A0A395P0P2</accession>
<evidence type="ECO:0000313" key="3">
    <source>
        <dbReference type="EMBL" id="RFU81884.1"/>
    </source>
</evidence>
<sequence length="183" mass="19507">MAASLPPFPRLVFTVLEPLSLVGGFAGAVLGPAWFVAQQIPQDKPLVASENSIVLAHQLGNMYMGMCVVGLALFWTSSEVKVIRNYLIALLIADAGHVGFTWYGLGMERFMDVSGWNAMAWGNLGATVGAFPPLLSSHLLSSPLPLSLPRSLPLPLSLSLFYLLPPSTACLDNAITKRISGAL</sequence>
<dbReference type="PANTHER" id="PTHR37019">
    <property type="entry name" value="CHROMOSOME 1, WHOLE GENOME SHOTGUN SEQUENCE"/>
    <property type="match status" value="1"/>
</dbReference>
<dbReference type="Proteomes" id="UP000266272">
    <property type="component" value="Unassembled WGS sequence"/>
</dbReference>
<protein>
    <recommendedName>
        <fullName evidence="2">DUF7704 domain-containing protein</fullName>
    </recommendedName>
</protein>
<evidence type="ECO:0000313" key="4">
    <source>
        <dbReference type="Proteomes" id="UP000266272"/>
    </source>
</evidence>
<name>A0A395P0P2_TRIAR</name>
<dbReference type="OrthoDB" id="2937326at2759"/>
<comment type="caution">
    <text evidence="3">The sequence shown here is derived from an EMBL/GenBank/DDBJ whole genome shotgun (WGS) entry which is preliminary data.</text>
</comment>
<proteinExistence type="predicted"/>
<organism evidence="3 4">
    <name type="scientific">Trichoderma arundinaceum</name>
    <dbReference type="NCBI Taxonomy" id="490622"/>
    <lineage>
        <taxon>Eukaryota</taxon>
        <taxon>Fungi</taxon>
        <taxon>Dikarya</taxon>
        <taxon>Ascomycota</taxon>
        <taxon>Pezizomycotina</taxon>
        <taxon>Sordariomycetes</taxon>
        <taxon>Hypocreomycetidae</taxon>
        <taxon>Hypocreales</taxon>
        <taxon>Hypocreaceae</taxon>
        <taxon>Trichoderma</taxon>
    </lineage>
</organism>
<keyword evidence="1" id="KW-0472">Membrane</keyword>
<dbReference type="Pfam" id="PF24803">
    <property type="entry name" value="DUF7704"/>
    <property type="match status" value="1"/>
</dbReference>
<dbReference type="InterPro" id="IPR056121">
    <property type="entry name" value="DUF7704"/>
</dbReference>
<evidence type="ECO:0000256" key="1">
    <source>
        <dbReference type="SAM" id="Phobius"/>
    </source>
</evidence>
<feature type="transmembrane region" description="Helical" evidence="1">
    <location>
        <begin position="12"/>
        <end position="35"/>
    </location>
</feature>
<evidence type="ECO:0000259" key="2">
    <source>
        <dbReference type="Pfam" id="PF24803"/>
    </source>
</evidence>
<keyword evidence="1" id="KW-1133">Transmembrane helix</keyword>
<feature type="transmembrane region" description="Helical" evidence="1">
    <location>
        <begin position="55"/>
        <end position="75"/>
    </location>
</feature>
<dbReference type="STRING" id="490622.A0A395P0P2"/>
<feature type="transmembrane region" description="Helical" evidence="1">
    <location>
        <begin position="87"/>
        <end position="106"/>
    </location>
</feature>
<keyword evidence="1" id="KW-0812">Transmembrane</keyword>
<feature type="domain" description="DUF7704" evidence="2">
    <location>
        <begin position="3"/>
        <end position="128"/>
    </location>
</feature>
<gene>
    <name evidence="3" type="ORF">TARUN_322</name>
</gene>
<keyword evidence="4" id="KW-1185">Reference proteome</keyword>
<reference evidence="3 4" key="1">
    <citation type="journal article" date="2018" name="PLoS Pathog.">
        <title>Evolution of structural diversity of trichothecenes, a family of toxins produced by plant pathogenic and entomopathogenic fungi.</title>
        <authorList>
            <person name="Proctor R.H."/>
            <person name="McCormick S.P."/>
            <person name="Kim H.S."/>
            <person name="Cardoza R.E."/>
            <person name="Stanley A.M."/>
            <person name="Lindo L."/>
            <person name="Kelly A."/>
            <person name="Brown D.W."/>
            <person name="Lee T."/>
            <person name="Vaughan M.M."/>
            <person name="Alexander N.J."/>
            <person name="Busman M."/>
            <person name="Gutierrez S."/>
        </authorList>
    </citation>
    <scope>NUCLEOTIDE SEQUENCE [LARGE SCALE GENOMIC DNA]</scope>
    <source>
        <strain evidence="3 4">IBT 40837</strain>
    </source>
</reference>
<dbReference type="AlphaFoldDB" id="A0A395P0P2"/>
<dbReference type="EMBL" id="PXOA01000019">
    <property type="protein sequence ID" value="RFU81884.1"/>
    <property type="molecule type" value="Genomic_DNA"/>
</dbReference>
<dbReference type="PANTHER" id="PTHR37019:SF2">
    <property type="entry name" value="EXPERA DOMAIN-CONTAINING PROTEIN"/>
    <property type="match status" value="1"/>
</dbReference>